<keyword evidence="1" id="KW-0479">Metal-binding</keyword>
<evidence type="ECO:0000259" key="2">
    <source>
        <dbReference type="PROSITE" id="PS50158"/>
    </source>
</evidence>
<dbReference type="InterPro" id="IPR036875">
    <property type="entry name" value="Znf_CCHC_sf"/>
</dbReference>
<dbReference type="Pfam" id="PF19259">
    <property type="entry name" value="Ty3_capsid"/>
    <property type="match status" value="1"/>
</dbReference>
<reference evidence="3 4" key="1">
    <citation type="submission" date="2016-08" db="EMBL/GenBank/DDBJ databases">
        <title>Draft genome sequence of allopolyploid Zygosaccharomyces rouxii.</title>
        <authorList>
            <person name="Watanabe J."/>
            <person name="Uehara K."/>
            <person name="Mogi Y."/>
            <person name="Tsukioka Y."/>
        </authorList>
    </citation>
    <scope>NUCLEOTIDE SEQUENCE [LARGE SCALE GENOMIC DNA]</scope>
    <source>
        <strain evidence="3 4">NBRC 110957</strain>
    </source>
</reference>
<dbReference type="Proteomes" id="UP000187013">
    <property type="component" value="Unassembled WGS sequence"/>
</dbReference>
<dbReference type="GO" id="GO:0003676">
    <property type="term" value="F:nucleic acid binding"/>
    <property type="evidence" value="ECO:0007669"/>
    <property type="project" value="InterPro"/>
</dbReference>
<evidence type="ECO:0000256" key="1">
    <source>
        <dbReference type="PROSITE-ProRule" id="PRU00047"/>
    </source>
</evidence>
<protein>
    <recommendedName>
        <fullName evidence="2">CCHC-type domain-containing protein</fullName>
    </recommendedName>
</protein>
<dbReference type="Gene3D" id="4.10.60.10">
    <property type="entry name" value="Zinc finger, CCHC-type"/>
    <property type="match status" value="1"/>
</dbReference>
<dbReference type="InterPro" id="IPR001878">
    <property type="entry name" value="Znf_CCHC"/>
</dbReference>
<proteinExistence type="predicted"/>
<evidence type="ECO:0000313" key="3">
    <source>
        <dbReference type="EMBL" id="GAV47453.1"/>
    </source>
</evidence>
<keyword evidence="1" id="KW-0863">Zinc-finger</keyword>
<evidence type="ECO:0000313" key="4">
    <source>
        <dbReference type="Proteomes" id="UP000187013"/>
    </source>
</evidence>
<feature type="domain" description="CCHC-type" evidence="2">
    <location>
        <begin position="252"/>
        <end position="267"/>
    </location>
</feature>
<organism evidence="3 4">
    <name type="scientific">Zygosaccharomyces rouxii</name>
    <dbReference type="NCBI Taxonomy" id="4956"/>
    <lineage>
        <taxon>Eukaryota</taxon>
        <taxon>Fungi</taxon>
        <taxon>Dikarya</taxon>
        <taxon>Ascomycota</taxon>
        <taxon>Saccharomycotina</taxon>
        <taxon>Saccharomycetes</taxon>
        <taxon>Saccharomycetales</taxon>
        <taxon>Saccharomycetaceae</taxon>
        <taxon>Zygosaccharomyces</taxon>
    </lineage>
</organism>
<dbReference type="InterPro" id="IPR045358">
    <property type="entry name" value="Ty3_capsid"/>
</dbReference>
<keyword evidence="1" id="KW-0862">Zinc</keyword>
<gene>
    <name evidence="3" type="ORF">ZYGR_0H02960</name>
</gene>
<dbReference type="SUPFAM" id="SSF57756">
    <property type="entry name" value="Retrovirus zinc finger-like domains"/>
    <property type="match status" value="1"/>
</dbReference>
<dbReference type="PROSITE" id="PS50158">
    <property type="entry name" value="ZF_CCHC"/>
    <property type="match status" value="1"/>
</dbReference>
<dbReference type="AlphaFoldDB" id="A0A1Q2ZVY3"/>
<dbReference type="EMBL" id="BDGX01000008">
    <property type="protein sequence ID" value="GAV47453.1"/>
    <property type="molecule type" value="Genomic_DNA"/>
</dbReference>
<dbReference type="OrthoDB" id="1738534at2759"/>
<name>A0A1Q2ZVY3_ZYGRO</name>
<dbReference type="GO" id="GO:0008270">
    <property type="term" value="F:zinc ion binding"/>
    <property type="evidence" value="ECO:0007669"/>
    <property type="project" value="UniProtKB-KW"/>
</dbReference>
<accession>A0A1Q2ZVY3</accession>
<dbReference type="Pfam" id="PF00098">
    <property type="entry name" value="zf-CCHC"/>
    <property type="match status" value="1"/>
</dbReference>
<sequence>MALSFINQIRQLKEEQEHQEDQEHQDTGNKKWECPRTSVLFTGKPEELRTFLHHLSMLFRIENIKSEDKKLKILLNSLAGPAVVWADLHLQRREEDIENKPITFKQAVEALIQNYEQPVDFLMVIRKMRHTFQQRSVQEYNTQFSEVLRNYKMQRNVEEDLAIDLYLGGLKEDLAIAVFQEDPKICAEAMKLGVAADRMSFIAKKRSHETFKENNRNYQKSSYKKYKNLAKSKGQRLNSREINPLLTKNNQCFYCNKVGHYGKDCRSKKAMLTK</sequence>
<dbReference type="SMART" id="SM00343">
    <property type="entry name" value="ZnF_C2HC"/>
    <property type="match status" value="1"/>
</dbReference>
<comment type="caution">
    <text evidence="3">The sequence shown here is derived from an EMBL/GenBank/DDBJ whole genome shotgun (WGS) entry which is preliminary data.</text>
</comment>